<evidence type="ECO:0000256" key="1">
    <source>
        <dbReference type="ARBA" id="ARBA00004651"/>
    </source>
</evidence>
<sequence>MTQSSAATTSHKILNTLAQAIISARWVIIAVFTAIIAVAIFYLPQFKIDASADTLLVKDNKLYIRTQLANEVFSPEEFILLAYAPEQHALFSDKTFNDINKLSSQIRKLERVEAVTSILTVPLVDNADALTGGTDVSSLTWQQQRYSPQVMKELIAGHPIFTDLLINREETATAIQIVFRPNPELRALEKQITDIQAKLLEGELTEQQQAELAQLKAQADPIRQSLSEQRQKEIAEIEKIAATVSDRADTYLGGSYVVGQHLIDIIKSDLQMFGSAIALVIAIMLAVLYRSVKWVVFPILACAVSVLITMGLFGMLDMRTTVISANFIALQLILTLAVMIHLIGSYREISRDEPGLSQRERIKATLIDKLSPCFYATLTTSVGFGSLIFSGLQPVVDFGWMMLVSMLVTMSVSLLLFPALLCFVSKSAETNEFTGLQRVLERLRQWALHAPKRVSSVILLAFAVTAFGLPKLDVENSFIDYFDTDTQVHQELAFIDKQFGGSTPLDIILDIPEHVQNEQLVLSADMVNQLQLVQQAVEAFEATGSVTSLANFTALAKQLNDGMPLTEYELTSIYHLLDKQVVEQLVGAYFSAEEEQLRIAVRIQDTTKDLDRETFVKQLRQDLSTVGVDEQSYSLTNLFILYQDILSRLFDSQIKTLGIVYVVLGLVLLAIFRSVKVALIALVPNILTTLGILGIIGWLGIPLDIMTITIAAIAMGIAVDDTIHFLHAWLEGAEKSNSDEPAEAASQRAFGHTGLAIFYTTSIIAIGFSLFGFSNFLPSVYFGLLTATAMMMALVTDTTLLPALLALFVTKRKAQA</sequence>
<dbReference type="PROSITE" id="PS50156">
    <property type="entry name" value="SSD"/>
    <property type="match status" value="1"/>
</dbReference>
<protein>
    <submittedName>
        <fullName evidence="8">MMPL family transporter</fullName>
    </submittedName>
</protein>
<keyword evidence="4 6" id="KW-1133">Transmembrane helix</keyword>
<dbReference type="Proteomes" id="UP001209257">
    <property type="component" value="Unassembled WGS sequence"/>
</dbReference>
<evidence type="ECO:0000256" key="5">
    <source>
        <dbReference type="ARBA" id="ARBA00023136"/>
    </source>
</evidence>
<keyword evidence="9" id="KW-1185">Reference proteome</keyword>
<gene>
    <name evidence="8" type="ORF">OCL06_14830</name>
</gene>
<dbReference type="Pfam" id="PF03176">
    <property type="entry name" value="MMPL"/>
    <property type="match status" value="2"/>
</dbReference>
<dbReference type="Gene3D" id="1.20.1640.10">
    <property type="entry name" value="Multidrug efflux transporter AcrB transmembrane domain"/>
    <property type="match status" value="2"/>
</dbReference>
<reference evidence="9" key="1">
    <citation type="submission" date="2023-07" db="EMBL/GenBank/DDBJ databases">
        <title>Study on multiphase classification of strain Alteromonas salexigens isolated from the Yellow Sea.</title>
        <authorList>
            <person name="Sun L."/>
        </authorList>
    </citation>
    <scope>NUCLEOTIDE SEQUENCE [LARGE SCALE GENOMIC DNA]</scope>
    <source>
        <strain evidence="9">ASW11-19</strain>
    </source>
</reference>
<feature type="transmembrane region" description="Helical" evidence="6">
    <location>
        <begin position="20"/>
        <end position="43"/>
    </location>
</feature>
<dbReference type="EMBL" id="JAOTJC010000013">
    <property type="protein sequence ID" value="MCU7555863.1"/>
    <property type="molecule type" value="Genomic_DNA"/>
</dbReference>
<feature type="transmembrane region" description="Helical" evidence="6">
    <location>
        <begin position="270"/>
        <end position="288"/>
    </location>
</feature>
<dbReference type="SUPFAM" id="SSF82866">
    <property type="entry name" value="Multidrug efflux transporter AcrB transmembrane domain"/>
    <property type="match status" value="2"/>
</dbReference>
<dbReference type="InterPro" id="IPR004869">
    <property type="entry name" value="MMPL_dom"/>
</dbReference>
<feature type="transmembrane region" description="Helical" evidence="6">
    <location>
        <begin position="654"/>
        <end position="672"/>
    </location>
</feature>
<dbReference type="RefSeq" id="WP_262995951.1">
    <property type="nucleotide sequence ID" value="NZ_JAOTJC010000013.1"/>
</dbReference>
<keyword evidence="2" id="KW-1003">Cell membrane</keyword>
<comment type="subcellular location">
    <subcellularLocation>
        <location evidence="1">Cell membrane</location>
        <topology evidence="1">Multi-pass membrane protein</topology>
    </subcellularLocation>
</comment>
<feature type="transmembrane region" description="Helical" evidence="6">
    <location>
        <begin position="322"/>
        <end position="343"/>
    </location>
</feature>
<evidence type="ECO:0000256" key="6">
    <source>
        <dbReference type="SAM" id="Phobius"/>
    </source>
</evidence>
<evidence type="ECO:0000256" key="2">
    <source>
        <dbReference type="ARBA" id="ARBA00022475"/>
    </source>
</evidence>
<feature type="transmembrane region" description="Helical" evidence="6">
    <location>
        <begin position="373"/>
        <end position="392"/>
    </location>
</feature>
<feature type="domain" description="SSD" evidence="7">
    <location>
        <begin position="677"/>
        <end position="807"/>
    </location>
</feature>
<evidence type="ECO:0000256" key="3">
    <source>
        <dbReference type="ARBA" id="ARBA00022692"/>
    </source>
</evidence>
<dbReference type="InterPro" id="IPR050545">
    <property type="entry name" value="Mycobact_MmpL"/>
</dbReference>
<keyword evidence="3 6" id="KW-0812">Transmembrane</keyword>
<dbReference type="InterPro" id="IPR000731">
    <property type="entry name" value="SSD"/>
</dbReference>
<accession>A0ABT2VSG7</accession>
<feature type="transmembrane region" description="Helical" evidence="6">
    <location>
        <begin position="295"/>
        <end position="316"/>
    </location>
</feature>
<feature type="transmembrane region" description="Helical" evidence="6">
    <location>
        <begin position="780"/>
        <end position="809"/>
    </location>
</feature>
<feature type="transmembrane region" description="Helical" evidence="6">
    <location>
        <begin position="750"/>
        <end position="774"/>
    </location>
</feature>
<organism evidence="8 9">
    <name type="scientific">Alteromonas salexigens</name>
    <dbReference type="NCBI Taxonomy" id="2982530"/>
    <lineage>
        <taxon>Bacteria</taxon>
        <taxon>Pseudomonadati</taxon>
        <taxon>Pseudomonadota</taxon>
        <taxon>Gammaproteobacteria</taxon>
        <taxon>Alteromonadales</taxon>
        <taxon>Alteromonadaceae</taxon>
        <taxon>Alteromonas/Salinimonas group</taxon>
        <taxon>Alteromonas</taxon>
    </lineage>
</organism>
<evidence type="ECO:0000259" key="7">
    <source>
        <dbReference type="PROSITE" id="PS50156"/>
    </source>
</evidence>
<name>A0ABT2VSG7_9ALTE</name>
<keyword evidence="5 6" id="KW-0472">Membrane</keyword>
<evidence type="ECO:0000313" key="8">
    <source>
        <dbReference type="EMBL" id="MCU7555863.1"/>
    </source>
</evidence>
<evidence type="ECO:0000256" key="4">
    <source>
        <dbReference type="ARBA" id="ARBA00022989"/>
    </source>
</evidence>
<feature type="transmembrane region" description="Helical" evidence="6">
    <location>
        <begin position="398"/>
        <end position="424"/>
    </location>
</feature>
<feature type="transmembrane region" description="Helical" evidence="6">
    <location>
        <begin position="679"/>
        <end position="699"/>
    </location>
</feature>
<comment type="caution">
    <text evidence="8">The sequence shown here is derived from an EMBL/GenBank/DDBJ whole genome shotgun (WGS) entry which is preliminary data.</text>
</comment>
<dbReference type="PANTHER" id="PTHR33406">
    <property type="entry name" value="MEMBRANE PROTEIN MJ1562-RELATED"/>
    <property type="match status" value="1"/>
</dbReference>
<evidence type="ECO:0000313" key="9">
    <source>
        <dbReference type="Proteomes" id="UP001209257"/>
    </source>
</evidence>
<proteinExistence type="predicted"/>
<dbReference type="PANTHER" id="PTHR33406:SF12">
    <property type="entry name" value="BLR2997 PROTEIN"/>
    <property type="match status" value="1"/>
</dbReference>